<dbReference type="AlphaFoldDB" id="A0A7G1I0J1"/>
<accession>A0A7G1I0J1</accession>
<reference evidence="2" key="1">
    <citation type="submission" date="2020-07" db="EMBL/GenBank/DDBJ databases">
        <title>Complete genome sequencing of Coprobacter sp. strain 2CBH44.</title>
        <authorList>
            <person name="Sakamoto M."/>
            <person name="Murakami T."/>
            <person name="Mori H."/>
        </authorList>
    </citation>
    <scope>NUCLEOTIDE SEQUENCE [LARGE SCALE GENOMIC DNA]</scope>
    <source>
        <strain evidence="2">2CBH44</strain>
    </source>
</reference>
<dbReference type="KEGG" id="copr:Cop2CBH44_29350"/>
<protein>
    <submittedName>
        <fullName evidence="1">Uncharacterized protein</fullName>
    </submittedName>
</protein>
<evidence type="ECO:0000313" key="1">
    <source>
        <dbReference type="EMBL" id="BCI64582.1"/>
    </source>
</evidence>
<sequence>MDYASLDRRKILTYLKENGGTASVDDIIDYSGVESLRAYSLIQQLKLNGEIIVLKESSFGAPTLIRIAEH</sequence>
<name>A0A7G1I0J1_9BACT</name>
<keyword evidence="2" id="KW-1185">Reference proteome</keyword>
<gene>
    <name evidence="1" type="ORF">Cop2CBH44_29350</name>
</gene>
<proteinExistence type="predicted"/>
<evidence type="ECO:0000313" key="2">
    <source>
        <dbReference type="Proteomes" id="UP000594042"/>
    </source>
</evidence>
<dbReference type="Proteomes" id="UP000594042">
    <property type="component" value="Chromosome"/>
</dbReference>
<organism evidence="1 2">
    <name type="scientific">Coprobacter secundus subsp. similis</name>
    <dbReference type="NCBI Taxonomy" id="2751153"/>
    <lineage>
        <taxon>Bacteria</taxon>
        <taxon>Pseudomonadati</taxon>
        <taxon>Bacteroidota</taxon>
        <taxon>Bacteroidia</taxon>
        <taxon>Bacteroidales</taxon>
        <taxon>Barnesiellaceae</taxon>
        <taxon>Coprobacter</taxon>
    </lineage>
</organism>
<dbReference type="RefSeq" id="WP_021929743.1">
    <property type="nucleotide sequence ID" value="NZ_AP023322.1"/>
</dbReference>
<dbReference type="EMBL" id="AP023322">
    <property type="protein sequence ID" value="BCI64582.1"/>
    <property type="molecule type" value="Genomic_DNA"/>
</dbReference>